<dbReference type="RefSeq" id="WP_129469300.1">
    <property type="nucleotide sequence ID" value="NZ_SAWZ01000001.1"/>
</dbReference>
<dbReference type="EMBL" id="SAWZ01000001">
    <property type="protein sequence ID" value="RXR08407.1"/>
    <property type="molecule type" value="Genomic_DNA"/>
</dbReference>
<evidence type="ECO:0000313" key="2">
    <source>
        <dbReference type="EMBL" id="RXR08407.1"/>
    </source>
</evidence>
<keyword evidence="1" id="KW-1133">Transmembrane helix</keyword>
<dbReference type="PIRSF" id="PIRSF030959">
    <property type="entry name" value="UCP030959"/>
    <property type="match status" value="1"/>
</dbReference>
<dbReference type="Proteomes" id="UP000289784">
    <property type="component" value="Unassembled WGS sequence"/>
</dbReference>
<dbReference type="InterPro" id="IPR011990">
    <property type="entry name" value="TPR-like_helical_dom_sf"/>
</dbReference>
<dbReference type="InterPro" id="IPR019734">
    <property type="entry name" value="TPR_rpt"/>
</dbReference>
<name>A0A4Q1JZ20_9GAMM</name>
<gene>
    <name evidence="2" type="ORF">EPA99_00835</name>
</gene>
<sequence>MSPVLLLSIVLQVACCVHVVRTGRPMYWIFILLLFSYLAVLIYFIAEVVPDLRNGGAARRVARKVQATVDPGRTRRQAEQQLRVADTQTNRRAAAAERLAAGDHAGAAALYRESLKGLYAQDPDLMLGLAQAQYGMGEPAQARATLEALIAANPNFRSPDGHLLYARAVEDSGDIDKALEEYAVVAKGYPGEEARARYGLLLRRQQRVDQARALFQEIVERSATAPRYYQREQKEWIALARRQLAELG</sequence>
<organism evidence="2 3">
    <name type="scientific">Pseudoxanthomonas composti</name>
    <dbReference type="NCBI Taxonomy" id="2137479"/>
    <lineage>
        <taxon>Bacteria</taxon>
        <taxon>Pseudomonadati</taxon>
        <taxon>Pseudomonadota</taxon>
        <taxon>Gammaproteobacteria</taxon>
        <taxon>Lysobacterales</taxon>
        <taxon>Lysobacteraceae</taxon>
        <taxon>Pseudoxanthomonas</taxon>
    </lineage>
</organism>
<protein>
    <submittedName>
        <fullName evidence="2">Tetratricopeptide repeat protein</fullName>
    </submittedName>
</protein>
<evidence type="ECO:0000256" key="1">
    <source>
        <dbReference type="SAM" id="Phobius"/>
    </source>
</evidence>
<dbReference type="Gene3D" id="1.25.40.10">
    <property type="entry name" value="Tetratricopeptide repeat domain"/>
    <property type="match status" value="1"/>
</dbReference>
<dbReference type="Pfam" id="PF13174">
    <property type="entry name" value="TPR_6"/>
    <property type="match status" value="1"/>
</dbReference>
<feature type="transmembrane region" description="Helical" evidence="1">
    <location>
        <begin position="26"/>
        <end position="46"/>
    </location>
</feature>
<evidence type="ECO:0000313" key="3">
    <source>
        <dbReference type="Proteomes" id="UP000289784"/>
    </source>
</evidence>
<proteinExistence type="predicted"/>
<dbReference type="InterPro" id="IPR014562">
    <property type="entry name" value="UCP030959_TPR_rpt-cont"/>
</dbReference>
<dbReference type="OrthoDB" id="7559170at2"/>
<keyword evidence="1" id="KW-0472">Membrane</keyword>
<dbReference type="AlphaFoldDB" id="A0A4Q1JZ20"/>
<dbReference type="SUPFAM" id="SSF48452">
    <property type="entry name" value="TPR-like"/>
    <property type="match status" value="1"/>
</dbReference>
<keyword evidence="3" id="KW-1185">Reference proteome</keyword>
<reference evidence="2 3" key="1">
    <citation type="submission" date="2019-01" db="EMBL/GenBank/DDBJ databases">
        <title>Pseudoxanthomonas composti sp. nov., isolated from compost.</title>
        <authorList>
            <person name="Yang G."/>
        </authorList>
    </citation>
    <scope>NUCLEOTIDE SEQUENCE [LARGE SCALE GENOMIC DNA]</scope>
    <source>
        <strain evidence="2 3">GSS15</strain>
    </source>
</reference>
<keyword evidence="1" id="KW-0812">Transmembrane</keyword>
<dbReference type="Pfam" id="PF14559">
    <property type="entry name" value="TPR_19"/>
    <property type="match status" value="1"/>
</dbReference>
<accession>A0A4Q1JZ20</accession>
<comment type="caution">
    <text evidence="2">The sequence shown here is derived from an EMBL/GenBank/DDBJ whole genome shotgun (WGS) entry which is preliminary data.</text>
</comment>